<dbReference type="GO" id="GO:0000155">
    <property type="term" value="F:phosphorelay sensor kinase activity"/>
    <property type="evidence" value="ECO:0007669"/>
    <property type="project" value="InterPro"/>
</dbReference>
<dbReference type="Pfam" id="PF00512">
    <property type="entry name" value="HisKA"/>
    <property type="match status" value="1"/>
</dbReference>
<dbReference type="PANTHER" id="PTHR43547">
    <property type="entry name" value="TWO-COMPONENT HISTIDINE KINASE"/>
    <property type="match status" value="1"/>
</dbReference>
<dbReference type="PROSITE" id="PS50109">
    <property type="entry name" value="HIS_KIN"/>
    <property type="match status" value="1"/>
</dbReference>
<dbReference type="SUPFAM" id="SSF47384">
    <property type="entry name" value="Homodimeric domain of signal transducing histidine kinase"/>
    <property type="match status" value="1"/>
</dbReference>
<dbReference type="InterPro" id="IPR003594">
    <property type="entry name" value="HATPase_dom"/>
</dbReference>
<accession>A0A1W1CEA9</accession>
<dbReference type="AlphaFoldDB" id="A0A1W1CEA9"/>
<dbReference type="SMART" id="SM00388">
    <property type="entry name" value="HisKA"/>
    <property type="match status" value="1"/>
</dbReference>
<feature type="transmembrane region" description="Helical" evidence="2">
    <location>
        <begin position="12"/>
        <end position="32"/>
    </location>
</feature>
<dbReference type="Pfam" id="PF02518">
    <property type="entry name" value="HATPase_c"/>
    <property type="match status" value="1"/>
</dbReference>
<dbReference type="EMBL" id="FPHM01000084">
    <property type="protein sequence ID" value="SFV64116.1"/>
    <property type="molecule type" value="Genomic_DNA"/>
</dbReference>
<evidence type="ECO:0000313" key="4">
    <source>
        <dbReference type="EMBL" id="SFV64116.1"/>
    </source>
</evidence>
<dbReference type="SMART" id="SM00387">
    <property type="entry name" value="HATPase_c"/>
    <property type="match status" value="1"/>
</dbReference>
<dbReference type="PANTHER" id="PTHR43547:SF2">
    <property type="entry name" value="HYBRID SIGNAL TRANSDUCTION HISTIDINE KINASE C"/>
    <property type="match status" value="1"/>
</dbReference>
<evidence type="ECO:0000259" key="3">
    <source>
        <dbReference type="PROSITE" id="PS50109"/>
    </source>
</evidence>
<keyword evidence="2" id="KW-0812">Transmembrane</keyword>
<name>A0A1W1CEA9_9ZZZZ</name>
<dbReference type="CDD" id="cd00082">
    <property type="entry name" value="HisKA"/>
    <property type="match status" value="1"/>
</dbReference>
<dbReference type="InterPro" id="IPR004358">
    <property type="entry name" value="Sig_transdc_His_kin-like_C"/>
</dbReference>
<organism evidence="4">
    <name type="scientific">hydrothermal vent metagenome</name>
    <dbReference type="NCBI Taxonomy" id="652676"/>
    <lineage>
        <taxon>unclassified sequences</taxon>
        <taxon>metagenomes</taxon>
        <taxon>ecological metagenomes</taxon>
    </lineage>
</organism>
<keyword evidence="2" id="KW-1133">Transmembrane helix</keyword>
<feature type="transmembrane region" description="Helical" evidence="2">
    <location>
        <begin position="120"/>
        <end position="139"/>
    </location>
</feature>
<dbReference type="SUPFAM" id="SSF55874">
    <property type="entry name" value="ATPase domain of HSP90 chaperone/DNA topoisomerase II/histidine kinase"/>
    <property type="match status" value="1"/>
</dbReference>
<dbReference type="InterPro" id="IPR005467">
    <property type="entry name" value="His_kinase_dom"/>
</dbReference>
<evidence type="ECO:0000256" key="1">
    <source>
        <dbReference type="ARBA" id="ARBA00022553"/>
    </source>
</evidence>
<keyword evidence="4" id="KW-0808">Transferase</keyword>
<gene>
    <name evidence="4" type="ORF">MNB_SV-13-2085</name>
</gene>
<keyword evidence="4" id="KW-0418">Kinase</keyword>
<protein>
    <submittedName>
        <fullName evidence="4">Putative sensor histidine kinase</fullName>
    </submittedName>
</protein>
<dbReference type="Gene3D" id="1.10.287.130">
    <property type="match status" value="1"/>
</dbReference>
<dbReference type="PRINTS" id="PR00344">
    <property type="entry name" value="BCTRLSENSOR"/>
</dbReference>
<keyword evidence="1" id="KW-0597">Phosphoprotein</keyword>
<feature type="domain" description="Histidine kinase" evidence="3">
    <location>
        <begin position="154"/>
        <end position="350"/>
    </location>
</feature>
<sequence>MKYVETESFTKSFFLFFISIGTLLAVVFYLNYQKELQSFDEKLLYKMNLCSYSLDCKEFKIDFDREKGKVCYLLFKDNKEIYSFYPLPEGSDSCLKLSMTSEAYHNQIHYLHKDLIRNGLISLVAVFFLSVLFSFYTLYPLRNALFITREFIKDILHDFNTPIATMRLNLSLLKKEIGANKKISRIERSIENILALEENLRDYLHFEASQKEQFNLLELIEERVHMIEQNYPNLSYEIKIDEHIELDTFKKDFVRIVDNIIVNASKYNKPQGSVLVAYDVKGYNLTIKDTGKGIKNPKKIFKRFYKEHERGLGIGLHIVKKLIDVLGIKIEVNTVVEQGTTIILKLKKIVSNK</sequence>
<dbReference type="Gene3D" id="3.30.565.10">
    <property type="entry name" value="Histidine kinase-like ATPase, C-terminal domain"/>
    <property type="match status" value="1"/>
</dbReference>
<dbReference type="InterPro" id="IPR036097">
    <property type="entry name" value="HisK_dim/P_sf"/>
</dbReference>
<reference evidence="4" key="1">
    <citation type="submission" date="2016-10" db="EMBL/GenBank/DDBJ databases">
        <authorList>
            <person name="de Groot N.N."/>
        </authorList>
    </citation>
    <scope>NUCLEOTIDE SEQUENCE</scope>
</reference>
<keyword evidence="2" id="KW-0472">Membrane</keyword>
<dbReference type="InterPro" id="IPR003661">
    <property type="entry name" value="HisK_dim/P_dom"/>
</dbReference>
<evidence type="ECO:0000256" key="2">
    <source>
        <dbReference type="SAM" id="Phobius"/>
    </source>
</evidence>
<dbReference type="InterPro" id="IPR036890">
    <property type="entry name" value="HATPase_C_sf"/>
</dbReference>
<proteinExistence type="predicted"/>